<dbReference type="HOGENOM" id="CLU_010785_1_0_1"/>
<dbReference type="eggNOG" id="ENOG502TCM7">
    <property type="taxonomic scope" value="Eukaryota"/>
</dbReference>
<protein>
    <submittedName>
        <fullName evidence="2">Uncharacterized protein</fullName>
    </submittedName>
</protein>
<feature type="compositionally biased region" description="Low complexity" evidence="1">
    <location>
        <begin position="87"/>
        <end position="100"/>
    </location>
</feature>
<feature type="compositionally biased region" description="Basic and acidic residues" evidence="1">
    <location>
        <begin position="21"/>
        <end position="36"/>
    </location>
</feature>
<organism evidence="2 3">
    <name type="scientific">Colletotrichum sublineola</name>
    <name type="common">Sorghum anthracnose fungus</name>
    <dbReference type="NCBI Taxonomy" id="1173701"/>
    <lineage>
        <taxon>Eukaryota</taxon>
        <taxon>Fungi</taxon>
        <taxon>Dikarya</taxon>
        <taxon>Ascomycota</taxon>
        <taxon>Pezizomycotina</taxon>
        <taxon>Sordariomycetes</taxon>
        <taxon>Hypocreomycetidae</taxon>
        <taxon>Glomerellales</taxon>
        <taxon>Glomerellaceae</taxon>
        <taxon>Colletotrichum</taxon>
        <taxon>Colletotrichum graminicola species complex</taxon>
    </lineage>
</organism>
<dbReference type="Proteomes" id="UP000027238">
    <property type="component" value="Unassembled WGS sequence"/>
</dbReference>
<accession>A0A066XL96</accession>
<dbReference type="EMBL" id="JMSE01000669">
    <property type="protein sequence ID" value="KDN68434.1"/>
    <property type="molecule type" value="Genomic_DNA"/>
</dbReference>
<feature type="region of interest" description="Disordered" evidence="1">
    <location>
        <begin position="230"/>
        <end position="301"/>
    </location>
</feature>
<reference evidence="3" key="1">
    <citation type="journal article" date="2014" name="Genome Announc.">
        <title>Draft genome sequence of Colletotrichum sublineola, a destructive pathogen of cultivated sorghum.</title>
        <authorList>
            <person name="Baroncelli R."/>
            <person name="Sanz-Martin J.M."/>
            <person name="Rech G.E."/>
            <person name="Sukno S.A."/>
            <person name="Thon M.R."/>
        </authorList>
    </citation>
    <scope>NUCLEOTIDE SEQUENCE [LARGE SCALE GENOMIC DNA]</scope>
    <source>
        <strain evidence="3">TX430BB</strain>
    </source>
</reference>
<proteinExistence type="predicted"/>
<name>A0A066XL96_COLSU</name>
<evidence type="ECO:0000313" key="3">
    <source>
        <dbReference type="Proteomes" id="UP000027238"/>
    </source>
</evidence>
<feature type="region of interest" description="Disordered" evidence="1">
    <location>
        <begin position="1"/>
        <end position="115"/>
    </location>
</feature>
<comment type="caution">
    <text evidence="2">The sequence shown here is derived from an EMBL/GenBank/DDBJ whole genome shotgun (WGS) entry which is preliminary data.</text>
</comment>
<feature type="region of interest" description="Disordered" evidence="1">
    <location>
        <begin position="178"/>
        <end position="197"/>
    </location>
</feature>
<feature type="compositionally biased region" description="Polar residues" evidence="1">
    <location>
        <begin position="106"/>
        <end position="115"/>
    </location>
</feature>
<dbReference type="OMA" id="DIEPFHL"/>
<feature type="region of interest" description="Disordered" evidence="1">
    <location>
        <begin position="334"/>
        <end position="370"/>
    </location>
</feature>
<evidence type="ECO:0000256" key="1">
    <source>
        <dbReference type="SAM" id="MobiDB-lite"/>
    </source>
</evidence>
<feature type="compositionally biased region" description="Basic residues" evidence="1">
    <location>
        <begin position="407"/>
        <end position="416"/>
    </location>
</feature>
<feature type="region of interest" description="Disordered" evidence="1">
    <location>
        <begin position="405"/>
        <end position="441"/>
    </location>
</feature>
<sequence length="713" mass="78066">MARSGFSIRRLISPRPSPTVEEYRHSENSHKPEDFHLSSTQQRQQEANTWPPPRHLSNSQPGRPSREDVPAQNSQSTKRIPSGAPRLQGSLHSPSSSLYSCEYPTGTAQTNAGDGTLCCSQTLERKSRPSAPKRLAERRHLWISPLSPPYDSVTGLGSTEADTKAREAGFIDISFHPALRGTITPPDSPEEEEYGSDQWSPNVEHLIQETDEAFKAVGAAIEEAKMAVSNFPSPTDVGRTSTSSAPSLFQQDSPKFPHRELQGRNSTPAVSSGFDASMPSAPNPTGDISKKPHSFSTTAEKSARWQLGEDIINGHIFRKVEVDELLTPDRLESLRLEREAPSQPRRSSETLKTTSTDDSETPHEPFHLQDLPSRIGAAGVKMAVLPADVVVPPSPLDSRERLEATLKKKSSRRKKPVNKEENEGEGPLANGEVSVPPPPAKNPARFLTRPQAPLLPTIPEVVVATPGTGGTPTDGSNKTAARIFASVDEDEFIFFQSTNYTMNHPMFRHGPIRFPRTKVVKGMKLDPDDTLDWTAFQMAILGGAGYLSSDPTDFTQPPENEEAADLASWFDGFCFDSHGILITGNERAHSPKTSPAVPAMLSLNPFTRLAVDSELPIPVGAEYPTGFWNEGAVNVSKIPKTGCGIRRWTMEGHPKRVNRESVGSLPPSPMMDLVMMRDSDGELEVVPMGYNLGHDLEDFLKWEAENVCALGVY</sequence>
<gene>
    <name evidence="2" type="ORF">CSUB01_09599</name>
</gene>
<feature type="compositionally biased region" description="Polar residues" evidence="1">
    <location>
        <begin position="37"/>
        <end position="48"/>
    </location>
</feature>
<dbReference type="STRING" id="1173701.A0A066XL96"/>
<feature type="compositionally biased region" description="Polar residues" evidence="1">
    <location>
        <begin position="230"/>
        <end position="253"/>
    </location>
</feature>
<dbReference type="AlphaFoldDB" id="A0A066XL96"/>
<dbReference type="OrthoDB" id="5244857at2759"/>
<keyword evidence="3" id="KW-1185">Reference proteome</keyword>
<evidence type="ECO:0000313" key="2">
    <source>
        <dbReference type="EMBL" id="KDN68434.1"/>
    </source>
</evidence>